<evidence type="ECO:0000256" key="1">
    <source>
        <dbReference type="ARBA" id="ARBA00002963"/>
    </source>
</evidence>
<dbReference type="HOGENOM" id="CLU_136347_0_0_1"/>
<evidence type="ECO:0000256" key="2">
    <source>
        <dbReference type="ARBA" id="ARBA00004173"/>
    </source>
</evidence>
<reference evidence="8 9" key="1">
    <citation type="submission" date="2014-04" db="EMBL/GenBank/DDBJ databases">
        <authorList>
            <consortium name="DOE Joint Genome Institute"/>
            <person name="Kuo A."/>
            <person name="Tarkka M."/>
            <person name="Buscot F."/>
            <person name="Kohler A."/>
            <person name="Nagy L.G."/>
            <person name="Floudas D."/>
            <person name="Copeland A."/>
            <person name="Barry K.W."/>
            <person name="Cichocki N."/>
            <person name="Veneault-Fourrey C."/>
            <person name="LaButti K."/>
            <person name="Lindquist E.A."/>
            <person name="Lipzen A."/>
            <person name="Lundell T."/>
            <person name="Morin E."/>
            <person name="Murat C."/>
            <person name="Sun H."/>
            <person name="Tunlid A."/>
            <person name="Henrissat B."/>
            <person name="Grigoriev I.V."/>
            <person name="Hibbett D.S."/>
            <person name="Martin F."/>
            <person name="Nordberg H.P."/>
            <person name="Cantor M.N."/>
            <person name="Hua S.X."/>
        </authorList>
    </citation>
    <scope>NUCLEOTIDE SEQUENCE [LARGE SCALE GENOMIC DNA]</scope>
    <source>
        <strain evidence="8 9">F 1598</strain>
    </source>
</reference>
<evidence type="ECO:0008006" key="10">
    <source>
        <dbReference type="Google" id="ProtNLM"/>
    </source>
</evidence>
<dbReference type="Gene3D" id="3.40.30.10">
    <property type="entry name" value="Glutaredoxin"/>
    <property type="match status" value="1"/>
</dbReference>
<keyword evidence="6" id="KW-0496">Mitochondrion</keyword>
<dbReference type="EMBL" id="KN832974">
    <property type="protein sequence ID" value="KIM89840.1"/>
    <property type="molecule type" value="Genomic_DNA"/>
</dbReference>
<dbReference type="InterPro" id="IPR036249">
    <property type="entry name" value="Thioredoxin-like_sf"/>
</dbReference>
<comment type="subcellular location">
    <subcellularLocation>
        <location evidence="2">Mitochondrion</location>
    </subcellularLocation>
</comment>
<sequence length="161" mass="17366">MFSAFKRSLPQISIFHRPSSPPSVSALRLLQSALSSPYPPTNPSSPPLSFNLEVIDSKPPTSDQLSTILAYSSSQSSNLSTFLSSHPTAPSPSQPKSAREIVQLGIENPNVLKWPIVVDWTGGRASIGDVEGVKGILEAIRKERDGEAKGDEEHSPKGWFS</sequence>
<dbReference type="Pfam" id="PF07955">
    <property type="entry name" value="DUF1687"/>
    <property type="match status" value="1"/>
</dbReference>
<evidence type="ECO:0000256" key="6">
    <source>
        <dbReference type="ARBA" id="ARBA00023128"/>
    </source>
</evidence>
<dbReference type="Proteomes" id="UP000054166">
    <property type="component" value="Unassembled WGS sequence"/>
</dbReference>
<dbReference type="GO" id="GO:0005739">
    <property type="term" value="C:mitochondrion"/>
    <property type="evidence" value="ECO:0007669"/>
    <property type="project" value="UniProtKB-SubCell"/>
</dbReference>
<evidence type="ECO:0000256" key="5">
    <source>
        <dbReference type="ARBA" id="ARBA00023002"/>
    </source>
</evidence>
<dbReference type="InterPro" id="IPR006660">
    <property type="entry name" value="Arsenate_reductase-like"/>
</dbReference>
<evidence type="ECO:0000313" key="9">
    <source>
        <dbReference type="Proteomes" id="UP000054166"/>
    </source>
</evidence>
<comment type="similarity">
    <text evidence="3">Belongs to the FMP46 family.</text>
</comment>
<dbReference type="SUPFAM" id="SSF52833">
    <property type="entry name" value="Thioredoxin-like"/>
    <property type="match status" value="1"/>
</dbReference>
<dbReference type="AlphaFoldDB" id="A0A0C3G0U5"/>
<protein>
    <recommendedName>
        <fullName evidence="10">Thioredoxin-like fold domain-containing protein</fullName>
    </recommendedName>
</protein>
<evidence type="ECO:0000256" key="4">
    <source>
        <dbReference type="ARBA" id="ARBA00022946"/>
    </source>
</evidence>
<keyword evidence="5" id="KW-0560">Oxidoreductase</keyword>
<gene>
    <name evidence="8" type="ORF">PILCRDRAFT_812635</name>
</gene>
<dbReference type="PANTHER" id="PTHR28071">
    <property type="entry name" value="REDOX PROTEIN FMP46, MITOCHONDRIAL-RELATED"/>
    <property type="match status" value="1"/>
</dbReference>
<dbReference type="OrthoDB" id="59229at2759"/>
<dbReference type="PANTHER" id="PTHR28071:SF1">
    <property type="entry name" value="REDOX PROTEIN FMP46, MITOCHONDRIAL-RELATED"/>
    <property type="match status" value="1"/>
</dbReference>
<evidence type="ECO:0000256" key="3">
    <source>
        <dbReference type="ARBA" id="ARBA00009734"/>
    </source>
</evidence>
<reference evidence="9" key="2">
    <citation type="submission" date="2015-01" db="EMBL/GenBank/DDBJ databases">
        <title>Evolutionary Origins and Diversification of the Mycorrhizal Mutualists.</title>
        <authorList>
            <consortium name="DOE Joint Genome Institute"/>
            <consortium name="Mycorrhizal Genomics Consortium"/>
            <person name="Kohler A."/>
            <person name="Kuo A."/>
            <person name="Nagy L.G."/>
            <person name="Floudas D."/>
            <person name="Copeland A."/>
            <person name="Barry K.W."/>
            <person name="Cichocki N."/>
            <person name="Veneault-Fourrey C."/>
            <person name="LaButti K."/>
            <person name="Lindquist E.A."/>
            <person name="Lipzen A."/>
            <person name="Lundell T."/>
            <person name="Morin E."/>
            <person name="Murat C."/>
            <person name="Riley R."/>
            <person name="Ohm R."/>
            <person name="Sun H."/>
            <person name="Tunlid A."/>
            <person name="Henrissat B."/>
            <person name="Grigoriev I.V."/>
            <person name="Hibbett D.S."/>
            <person name="Martin F."/>
        </authorList>
    </citation>
    <scope>NUCLEOTIDE SEQUENCE [LARGE SCALE GENOMIC DNA]</scope>
    <source>
        <strain evidence="9">F 1598</strain>
    </source>
</reference>
<dbReference type="InParanoid" id="A0A0C3G0U5"/>
<evidence type="ECO:0000313" key="8">
    <source>
        <dbReference type="EMBL" id="KIM89840.1"/>
    </source>
</evidence>
<keyword evidence="9" id="KW-1185">Reference proteome</keyword>
<evidence type="ECO:0000256" key="7">
    <source>
        <dbReference type="SAM" id="MobiDB-lite"/>
    </source>
</evidence>
<feature type="region of interest" description="Disordered" evidence="7">
    <location>
        <begin position="78"/>
        <end position="97"/>
    </location>
</feature>
<comment type="function">
    <text evidence="1">Putative mitochondrial redox protein which could be involved in the reduction of small toxic molecules.</text>
</comment>
<keyword evidence="4" id="KW-0809">Transit peptide</keyword>
<dbReference type="GO" id="GO:0016491">
    <property type="term" value="F:oxidoreductase activity"/>
    <property type="evidence" value="ECO:0007669"/>
    <property type="project" value="UniProtKB-KW"/>
</dbReference>
<name>A0A0C3G0U5_PILCF</name>
<accession>A0A0C3G0U5</accession>
<feature type="region of interest" description="Disordered" evidence="7">
    <location>
        <begin position="141"/>
        <end position="161"/>
    </location>
</feature>
<dbReference type="InterPro" id="IPR012882">
    <property type="entry name" value="Fmp46"/>
</dbReference>
<organism evidence="8 9">
    <name type="scientific">Piloderma croceum (strain F 1598)</name>
    <dbReference type="NCBI Taxonomy" id="765440"/>
    <lineage>
        <taxon>Eukaryota</taxon>
        <taxon>Fungi</taxon>
        <taxon>Dikarya</taxon>
        <taxon>Basidiomycota</taxon>
        <taxon>Agaricomycotina</taxon>
        <taxon>Agaricomycetes</taxon>
        <taxon>Agaricomycetidae</taxon>
        <taxon>Atheliales</taxon>
        <taxon>Atheliaceae</taxon>
        <taxon>Piloderma</taxon>
    </lineage>
</organism>
<proteinExistence type="inferred from homology"/>
<dbReference type="PROSITE" id="PS51353">
    <property type="entry name" value="ARSC"/>
    <property type="match status" value="1"/>
</dbReference>